<organism evidence="2 3">
    <name type="scientific">Sandaracinus amylolyticus</name>
    <dbReference type="NCBI Taxonomy" id="927083"/>
    <lineage>
        <taxon>Bacteria</taxon>
        <taxon>Pseudomonadati</taxon>
        <taxon>Myxococcota</taxon>
        <taxon>Polyangia</taxon>
        <taxon>Polyangiales</taxon>
        <taxon>Sandaracinaceae</taxon>
        <taxon>Sandaracinus</taxon>
    </lineage>
</organism>
<protein>
    <recommendedName>
        <fullName evidence="1">Putative restriction endonuclease domain-containing protein</fullName>
    </recommendedName>
</protein>
<dbReference type="PANTHER" id="PTHR36558:SF1">
    <property type="entry name" value="RESTRICTION ENDONUCLEASE DOMAIN-CONTAINING PROTEIN-RELATED"/>
    <property type="match status" value="1"/>
</dbReference>
<gene>
    <name evidence="2" type="ORF">DB32_008244</name>
</gene>
<dbReference type="InterPro" id="IPR012296">
    <property type="entry name" value="Nuclease_put_TT1808"/>
</dbReference>
<dbReference type="Gene3D" id="3.90.1570.10">
    <property type="entry name" value="tt1808, chain A"/>
    <property type="match status" value="1"/>
</dbReference>
<dbReference type="OrthoDB" id="5503005at2"/>
<feature type="domain" description="Putative restriction endonuclease" evidence="1">
    <location>
        <begin position="11"/>
        <end position="161"/>
    </location>
</feature>
<reference evidence="2 3" key="1">
    <citation type="submission" date="2015-03" db="EMBL/GenBank/DDBJ databases">
        <title>Genome assembly of Sandaracinus amylolyticus DSM 53668.</title>
        <authorList>
            <person name="Sharma G."/>
            <person name="Subramanian S."/>
        </authorList>
    </citation>
    <scope>NUCLEOTIDE SEQUENCE [LARGE SCALE GENOMIC DNA]</scope>
    <source>
        <strain evidence="2 3">DSM 53668</strain>
    </source>
</reference>
<evidence type="ECO:0000313" key="2">
    <source>
        <dbReference type="EMBL" id="AKF11095.1"/>
    </source>
</evidence>
<proteinExistence type="predicted"/>
<dbReference type="AlphaFoldDB" id="A0A0F6YM80"/>
<dbReference type="EMBL" id="CP011125">
    <property type="protein sequence ID" value="AKF11095.1"/>
    <property type="molecule type" value="Genomic_DNA"/>
</dbReference>
<dbReference type="SUPFAM" id="SSF52980">
    <property type="entry name" value="Restriction endonuclease-like"/>
    <property type="match status" value="1"/>
</dbReference>
<dbReference type="STRING" id="927083.DB32_008244"/>
<name>A0A0F6YM80_9BACT</name>
<sequence>MEARDLRRMTVEEYIALDRGSDERWEYVNGEAFAMAGGSPQHVAVVGNVYFALRTALRGKPCVAFGEGLKISTPRTRAYHYPDAIVVCGALRHDERDDRAIVNPTLIVEVLSPSTADYDRGGKLVHYRSIDSFTDYLLVSIEDRTVEHHHRIEPGKWLVTTGVREGVVDLESVGATLVVAELWTDLDRLR</sequence>
<dbReference type="KEGG" id="samy:DB32_008244"/>
<evidence type="ECO:0000313" key="3">
    <source>
        <dbReference type="Proteomes" id="UP000034883"/>
    </source>
</evidence>
<accession>A0A0F6YM80</accession>
<evidence type="ECO:0000259" key="1">
    <source>
        <dbReference type="Pfam" id="PF05685"/>
    </source>
</evidence>
<keyword evidence="3" id="KW-1185">Reference proteome</keyword>
<dbReference type="PANTHER" id="PTHR36558">
    <property type="entry name" value="GLR1098 PROTEIN"/>
    <property type="match status" value="1"/>
</dbReference>
<dbReference type="RefSeq" id="WP_053237996.1">
    <property type="nucleotide sequence ID" value="NZ_CP011125.1"/>
</dbReference>
<dbReference type="InterPro" id="IPR011335">
    <property type="entry name" value="Restrct_endonuc-II-like"/>
</dbReference>
<dbReference type="CDD" id="cd06260">
    <property type="entry name" value="DUF820-like"/>
    <property type="match status" value="1"/>
</dbReference>
<dbReference type="Proteomes" id="UP000034883">
    <property type="component" value="Chromosome"/>
</dbReference>
<dbReference type="InterPro" id="IPR008538">
    <property type="entry name" value="Uma2"/>
</dbReference>
<dbReference type="Pfam" id="PF05685">
    <property type="entry name" value="Uma2"/>
    <property type="match status" value="1"/>
</dbReference>